<dbReference type="SUPFAM" id="SSF49899">
    <property type="entry name" value="Concanavalin A-like lectins/glucanases"/>
    <property type="match status" value="1"/>
</dbReference>
<accession>A0ABT1RP95</accession>
<dbReference type="Pfam" id="PF13385">
    <property type="entry name" value="Laminin_G_3"/>
    <property type="match status" value="1"/>
</dbReference>
<proteinExistence type="predicted"/>
<dbReference type="InterPro" id="IPR008964">
    <property type="entry name" value="Invasin/intimin_cell_adhesion"/>
</dbReference>
<dbReference type="InterPro" id="IPR022038">
    <property type="entry name" value="Ig-like_bact"/>
</dbReference>
<dbReference type="InterPro" id="IPR003343">
    <property type="entry name" value="Big_2"/>
</dbReference>
<dbReference type="Gene3D" id="2.60.40.3630">
    <property type="match status" value="1"/>
</dbReference>
<dbReference type="SMART" id="SM00635">
    <property type="entry name" value="BID_2"/>
    <property type="match status" value="1"/>
</dbReference>
<organism evidence="2 3">
    <name type="scientific">Anaerovorax odorimutans</name>
    <dbReference type="NCBI Taxonomy" id="109327"/>
    <lineage>
        <taxon>Bacteria</taxon>
        <taxon>Bacillati</taxon>
        <taxon>Bacillota</taxon>
        <taxon>Clostridia</taxon>
        <taxon>Peptostreptococcales</taxon>
        <taxon>Anaerovoracaceae</taxon>
        <taxon>Anaerovorax</taxon>
    </lineage>
</organism>
<evidence type="ECO:0000313" key="2">
    <source>
        <dbReference type="EMBL" id="MCQ4637015.1"/>
    </source>
</evidence>
<dbReference type="InterPro" id="IPR013320">
    <property type="entry name" value="ConA-like_dom_sf"/>
</dbReference>
<evidence type="ECO:0000259" key="1">
    <source>
        <dbReference type="SMART" id="SM00635"/>
    </source>
</evidence>
<evidence type="ECO:0000313" key="3">
    <source>
        <dbReference type="Proteomes" id="UP001524502"/>
    </source>
</evidence>
<dbReference type="Pfam" id="PF07523">
    <property type="entry name" value="Big_3"/>
    <property type="match status" value="1"/>
</dbReference>
<dbReference type="Proteomes" id="UP001524502">
    <property type="component" value="Unassembled WGS sequence"/>
</dbReference>
<keyword evidence="3" id="KW-1185">Reference proteome</keyword>
<dbReference type="Gene3D" id="2.60.120.200">
    <property type="match status" value="1"/>
</dbReference>
<reference evidence="2 3" key="1">
    <citation type="submission" date="2022-06" db="EMBL/GenBank/DDBJ databases">
        <title>Isolation of gut microbiota from human fecal samples.</title>
        <authorList>
            <person name="Pamer E.G."/>
            <person name="Barat B."/>
            <person name="Waligurski E."/>
            <person name="Medina S."/>
            <person name="Paddock L."/>
            <person name="Mostad J."/>
        </authorList>
    </citation>
    <scope>NUCLEOTIDE SEQUENCE [LARGE SCALE GENOMIC DNA]</scope>
    <source>
        <strain evidence="2 3">SL.3.17</strain>
    </source>
</reference>
<dbReference type="EMBL" id="JANFXK010000009">
    <property type="protein sequence ID" value="MCQ4637015.1"/>
    <property type="molecule type" value="Genomic_DNA"/>
</dbReference>
<dbReference type="Pfam" id="PF02368">
    <property type="entry name" value="Big_2"/>
    <property type="match status" value="1"/>
</dbReference>
<dbReference type="Gene3D" id="2.60.40.1080">
    <property type="match status" value="1"/>
</dbReference>
<name>A0ABT1RP95_9FIRM</name>
<dbReference type="SUPFAM" id="SSF49373">
    <property type="entry name" value="Invasin/intimin cell-adhesion fragments"/>
    <property type="match status" value="1"/>
</dbReference>
<dbReference type="RefSeq" id="WP_256132202.1">
    <property type="nucleotide sequence ID" value="NZ_JANFXK010000009.1"/>
</dbReference>
<sequence>MSTVSYERYLFDGNLTSVMKDRPFSIQGAKVIYGTGKNGQCLSLTDYYQLDLTNVSSFLNKDFTITFWFKAPSTGLSKYPNFRRLVWAKAASYRGIEINSNGRIAIVLDGNTVSSSRQYNDNVWHFVAWKHAGTAHSIILDGTEVITNSCDNTFGDVLYLSHASYSLNGMLDNLYLFETVLSDQDIDSVLDGTYNEPVVDIVIDAPEILEVGDSIGLSTSLLPTDSQGDVAYSSDNDAVISIDGNILTANSIGAATITAQAGNIRKSRSIAVKQLIGIKVSNLPDKNVYFLGEEFNSSGIIISGIFEDFSEIILGEGRYALTGFNSSAAGRKTITVTYKDFSTSFFVSVILDALAQYLNTTEGMNVIVNNTKHDDDSVSVNGVDWFRFNNVIASKIYANGNHWIGFGVSSEQLKICRRDGAMYSLYRQEGLLYGYYKFLKIRWEGYTQYNSTDVSRRLVYELFLFDTGDMFLNVIQAPTNSSYIGTSQMVCGSNTYNLNIPIASTPMITFTHQDDTGSSWVISYEKINILPPFDRRYLIRDGAGQYYTITDGALIPAQIDSLSAQAFREHGVEPDAFQPALMKALINPTVLYWQDSNLTLPEKKLGVQATPPPQVVYSGRCDMTHESIKGIASAYCNTSDDALFQLSFDDWKTWLIYNADAAAWESVTGDEAGMTKGVVENIPQEAWAEQATTGMYEWKILLPGTTSYLDMVKVNYIN</sequence>
<feature type="domain" description="BIG2" evidence="1">
    <location>
        <begin position="197"/>
        <end position="271"/>
    </location>
</feature>
<comment type="caution">
    <text evidence="2">The sequence shown here is derived from an EMBL/GenBank/DDBJ whole genome shotgun (WGS) entry which is preliminary data.</text>
</comment>
<gene>
    <name evidence="2" type="ORF">NE619_09755</name>
</gene>
<protein>
    <submittedName>
        <fullName evidence="2">Bacterial Ig-like domain-containing protein</fullName>
    </submittedName>
</protein>